<gene>
    <name evidence="2" type="ORF">K1X11_013100</name>
</gene>
<dbReference type="Gene3D" id="2.160.20.10">
    <property type="entry name" value="Single-stranded right-handed beta-helix, Pectin lyase-like"/>
    <property type="match status" value="1"/>
</dbReference>
<feature type="compositionally biased region" description="Basic and acidic residues" evidence="1">
    <location>
        <begin position="564"/>
        <end position="579"/>
    </location>
</feature>
<evidence type="ECO:0000313" key="3">
    <source>
        <dbReference type="Proteomes" id="UP000738431"/>
    </source>
</evidence>
<dbReference type="Proteomes" id="UP000738431">
    <property type="component" value="Chromosome"/>
</dbReference>
<sequence length="579" mass="63726">MILSGILGRGWLARLAGGVLLVALSAGLVRATPQAVPTFENIGLYWRPAEGAADRTCAVSYRAVGDADWCEAMPLWFDAMEHPERPERSREYRGSLVGLTPGTAYEIRLKLLPDGPEVRLETQTWAERWPVAKTVELPALSHETLVISEGGSAESGYVVYTSPAGTRSRIDGRNEAEVNIRIDAPYVIVRGLDLVGARRHGIELGTVQHVVIEDCDISGWGQDLEDGWGRNFDSAIYHRVEDDAPRVLRRIVIQRNRLHHPRANANSWLQPRASRKGSKHPIGPQAISFINADGEIVIRHNDIYSDFEHMFNDAMGEYHNFGYAGFPGRDSDIHGNRISHCWDDGIEMEGANQNVRCWGNVIDWTYVGIGAATTSLGPAYIYRNIYLHSRRGPGTDEESYKGQLFLKLGADPRQAEFAHGRTYVLHNTVLQPEPWGGFDATSGATGGVRLSAANKHQTQIFSRNNVLWTRMDRNIAVFDGQASPTNDFDYDLFNGLVRAVDGSETHGVHAVPVFAAPLDAERSWSVALAPGTPGSDQGVRLPGFNDDFAGDGPDMGAIEFGRPLTDDFPARPDRPSDAP</sequence>
<accession>A0ABZ1C339</accession>
<dbReference type="SUPFAM" id="SSF51126">
    <property type="entry name" value="Pectin lyase-like"/>
    <property type="match status" value="1"/>
</dbReference>
<evidence type="ECO:0000313" key="2">
    <source>
        <dbReference type="EMBL" id="WRQ85742.1"/>
    </source>
</evidence>
<protein>
    <submittedName>
        <fullName evidence="2">Right-handed parallel beta-helix repeat-containing protein</fullName>
    </submittedName>
</protein>
<dbReference type="SMART" id="SM00710">
    <property type="entry name" value="PbH1"/>
    <property type="match status" value="4"/>
</dbReference>
<proteinExistence type="predicted"/>
<keyword evidence="3" id="KW-1185">Reference proteome</keyword>
<dbReference type="InterPro" id="IPR006626">
    <property type="entry name" value="PbH1"/>
</dbReference>
<dbReference type="InterPro" id="IPR011050">
    <property type="entry name" value="Pectin_lyase_fold/virulence"/>
</dbReference>
<feature type="region of interest" description="Disordered" evidence="1">
    <location>
        <begin position="530"/>
        <end position="579"/>
    </location>
</feature>
<evidence type="ECO:0000256" key="1">
    <source>
        <dbReference type="SAM" id="MobiDB-lite"/>
    </source>
</evidence>
<reference evidence="2 3" key="1">
    <citation type="submission" date="2023-12" db="EMBL/GenBank/DDBJ databases">
        <title>Description of an unclassified Opitutus bacterium of Verrucomicrobiota.</title>
        <authorList>
            <person name="Zhang D.-F."/>
        </authorList>
    </citation>
    <scope>NUCLEOTIDE SEQUENCE [LARGE SCALE GENOMIC DNA]</scope>
    <source>
        <strain evidence="2 3">WL0086</strain>
    </source>
</reference>
<dbReference type="InterPro" id="IPR012334">
    <property type="entry name" value="Pectin_lyas_fold"/>
</dbReference>
<dbReference type="EMBL" id="CP139781">
    <property type="protein sequence ID" value="WRQ85742.1"/>
    <property type="molecule type" value="Genomic_DNA"/>
</dbReference>
<dbReference type="RefSeq" id="WP_221033189.1">
    <property type="nucleotide sequence ID" value="NZ_CP139781.1"/>
</dbReference>
<organism evidence="2 3">
    <name type="scientific">Actomonas aquatica</name>
    <dbReference type="NCBI Taxonomy" id="2866162"/>
    <lineage>
        <taxon>Bacteria</taxon>
        <taxon>Pseudomonadati</taxon>
        <taxon>Verrucomicrobiota</taxon>
        <taxon>Opitutia</taxon>
        <taxon>Opitutales</taxon>
        <taxon>Opitutaceae</taxon>
        <taxon>Actomonas</taxon>
    </lineage>
</organism>
<name>A0ABZ1C339_9BACT</name>